<dbReference type="GO" id="GO:0030572">
    <property type="term" value="F:phosphatidyltransferase activity"/>
    <property type="evidence" value="ECO:0007669"/>
    <property type="project" value="UniProtKB-ARBA"/>
</dbReference>
<dbReference type="CDD" id="cd09113">
    <property type="entry name" value="PLDc_ymdC_like_2"/>
    <property type="match status" value="1"/>
</dbReference>
<dbReference type="GO" id="GO:0032049">
    <property type="term" value="P:cardiolipin biosynthetic process"/>
    <property type="evidence" value="ECO:0007669"/>
    <property type="project" value="UniProtKB-ARBA"/>
</dbReference>
<name>A0A934WM21_9BURK</name>
<comment type="caution">
    <text evidence="2">The sequence shown here is derived from an EMBL/GenBank/DDBJ whole genome shotgun (WGS) entry which is preliminary data.</text>
</comment>
<feature type="domain" description="PLD phosphodiesterase" evidence="1">
    <location>
        <begin position="185"/>
        <end position="212"/>
    </location>
</feature>
<evidence type="ECO:0000313" key="2">
    <source>
        <dbReference type="EMBL" id="MBK6006185.1"/>
    </source>
</evidence>
<dbReference type="SUPFAM" id="SSF56024">
    <property type="entry name" value="Phospholipase D/nuclease"/>
    <property type="match status" value="2"/>
</dbReference>
<dbReference type="Gene3D" id="3.30.870.10">
    <property type="entry name" value="Endonuclease Chain A"/>
    <property type="match status" value="2"/>
</dbReference>
<keyword evidence="3" id="KW-1185">Reference proteome</keyword>
<dbReference type="PROSITE" id="PS50035">
    <property type="entry name" value="PLD"/>
    <property type="match status" value="2"/>
</dbReference>
<dbReference type="RefSeq" id="WP_201168560.1">
    <property type="nucleotide sequence ID" value="NZ_JAEPWM010000002.1"/>
</dbReference>
<evidence type="ECO:0000313" key="3">
    <source>
        <dbReference type="Proteomes" id="UP000630528"/>
    </source>
</evidence>
<dbReference type="SMART" id="SM00155">
    <property type="entry name" value="PLDc"/>
    <property type="match status" value="2"/>
</dbReference>
<dbReference type="Pfam" id="PF13091">
    <property type="entry name" value="PLDc_2"/>
    <property type="match status" value="2"/>
</dbReference>
<dbReference type="EMBL" id="JAEPWM010000002">
    <property type="protein sequence ID" value="MBK6006185.1"/>
    <property type="molecule type" value="Genomic_DNA"/>
</dbReference>
<gene>
    <name evidence="2" type="ORF">JJB11_08750</name>
</gene>
<accession>A0A934WM21</accession>
<reference evidence="2" key="1">
    <citation type="journal article" date="2012" name="J. Microbiol. Biotechnol.">
        <title>Ramlibacter ginsenosidimutans sp. nov., with ginsenoside-converting activity.</title>
        <authorList>
            <person name="Wang L."/>
            <person name="An D.S."/>
            <person name="Kim S.G."/>
            <person name="Jin F.X."/>
            <person name="Kim S.C."/>
            <person name="Lee S.T."/>
            <person name="Im W.T."/>
        </authorList>
    </citation>
    <scope>NUCLEOTIDE SEQUENCE</scope>
    <source>
        <strain evidence="2">KACC 17527</strain>
    </source>
</reference>
<organism evidence="2 3">
    <name type="scientific">Ramlibacter ginsenosidimutans</name>
    <dbReference type="NCBI Taxonomy" id="502333"/>
    <lineage>
        <taxon>Bacteria</taxon>
        <taxon>Pseudomonadati</taxon>
        <taxon>Pseudomonadota</taxon>
        <taxon>Betaproteobacteria</taxon>
        <taxon>Burkholderiales</taxon>
        <taxon>Comamonadaceae</taxon>
        <taxon>Ramlibacter</taxon>
    </lineage>
</organism>
<dbReference type="InterPro" id="IPR025202">
    <property type="entry name" value="PLD-like_dom"/>
</dbReference>
<proteinExistence type="predicted"/>
<feature type="domain" description="PLD phosphodiesterase" evidence="1">
    <location>
        <begin position="464"/>
        <end position="491"/>
    </location>
</feature>
<dbReference type="InterPro" id="IPR001736">
    <property type="entry name" value="PLipase_D/transphosphatidylase"/>
</dbReference>
<dbReference type="PANTHER" id="PTHR21248:SF12">
    <property type="entry name" value="CARDIOLIPIN SYNTHASE C"/>
    <property type="match status" value="1"/>
</dbReference>
<protein>
    <submittedName>
        <fullName evidence="2">Phospholipase D family protein</fullName>
    </submittedName>
</protein>
<evidence type="ECO:0000259" key="1">
    <source>
        <dbReference type="PROSITE" id="PS50035"/>
    </source>
</evidence>
<dbReference type="AlphaFoldDB" id="A0A934WM21"/>
<dbReference type="Proteomes" id="UP000630528">
    <property type="component" value="Unassembled WGS sequence"/>
</dbReference>
<dbReference type="PANTHER" id="PTHR21248">
    <property type="entry name" value="CARDIOLIPIN SYNTHASE"/>
    <property type="match status" value="1"/>
</dbReference>
<dbReference type="PROSITE" id="PS51257">
    <property type="entry name" value="PROKAR_LIPOPROTEIN"/>
    <property type="match status" value="1"/>
</dbReference>
<reference evidence="2" key="2">
    <citation type="submission" date="2021-01" db="EMBL/GenBank/DDBJ databases">
        <authorList>
            <person name="Kang M."/>
        </authorList>
    </citation>
    <scope>NUCLEOTIDE SEQUENCE</scope>
    <source>
        <strain evidence="2">KACC 17527</strain>
    </source>
</reference>
<dbReference type="CDD" id="cd09111">
    <property type="entry name" value="PLDc_ymdC_like_1"/>
    <property type="match status" value="1"/>
</dbReference>
<sequence>MLTFRPRSTIDPPSPWFRAWRMATMLLLLGWTTGCASLPANTNRVASTAFAQPEETALGQLTVARRAQAGARSDSAFHLLSDVDAALAARIALIDDAQRTLDLQYYAIHADASTEVLLQGLRNAARRGVRVRILLDDFNSVGKDTQVLRLAFEPNVQMRLFNPIPGSRQNMVGRILTSLDDVAGMQKRMHNKLFIADNAWGVTGGRNLGDVYFGAGDKQNFVDLDVLAAGRIVRDMSASFDRFWNDELAYPVQTLLSPEDLDKLRKPEAPASAPGGTAAGVTPAAAASLPVTVSPTVIPSVSPAAVARADRAPLDLRTLSLTWAPSILLADKPGKIGPGDDEVNAGETAIDGLLSLMQQAHHDVLIISPYFVPGEQMMAVYRQLRQRGVRMRVLTNSLASNDAPAAHAGYARYRQPLLDMGVELYEMRSAPETAAKLAGSGGGTHQGSGGWMGSGVGGSKGGTSRASLHSKVVIIDGYYAVIGSMNLDLRSQLKNSEVGLVIRSPALAQQATAHAENTLATAAYRLERKDGHLYWRAPPGAGFADASSEPEASTKLKLLVKLLGPLAPDQML</sequence>